<dbReference type="NCBIfam" id="TIGR01766">
    <property type="entry name" value="IS200/IS605 family accessory protein TnpB-like domain"/>
    <property type="match status" value="1"/>
</dbReference>
<dbReference type="Pfam" id="PF12323">
    <property type="entry name" value="HTH_OrfB_IS605"/>
    <property type="match status" value="1"/>
</dbReference>
<dbReference type="Proteomes" id="UP000382436">
    <property type="component" value="Unassembled WGS sequence"/>
</dbReference>
<feature type="domain" description="Cas12f1-like TNB" evidence="9">
    <location>
        <begin position="308"/>
        <end position="375"/>
    </location>
</feature>
<proteinExistence type="inferred from homology"/>
<dbReference type="EMBL" id="AABKAB010000007">
    <property type="protein sequence ID" value="EAH8157240.1"/>
    <property type="molecule type" value="Genomic_DNA"/>
</dbReference>
<keyword evidence="4" id="KW-0862">Zinc</keyword>
<evidence type="ECO:0000313" key="13">
    <source>
        <dbReference type="Proteomes" id="UP000382436"/>
    </source>
</evidence>
<dbReference type="GO" id="GO:0006310">
    <property type="term" value="P:DNA recombination"/>
    <property type="evidence" value="ECO:0007669"/>
    <property type="project" value="UniProtKB-KW"/>
</dbReference>
<dbReference type="GO" id="GO:0003677">
    <property type="term" value="F:DNA binding"/>
    <property type="evidence" value="ECO:0007669"/>
    <property type="project" value="UniProtKB-KW"/>
</dbReference>
<evidence type="ECO:0000259" key="9">
    <source>
        <dbReference type="Pfam" id="PF07282"/>
    </source>
</evidence>
<organism evidence="12 13">
    <name type="scientific">Campylobacter coli</name>
    <dbReference type="NCBI Taxonomy" id="195"/>
    <lineage>
        <taxon>Bacteria</taxon>
        <taxon>Pseudomonadati</taxon>
        <taxon>Campylobacterota</taxon>
        <taxon>Epsilonproteobacteria</taxon>
        <taxon>Campylobacterales</taxon>
        <taxon>Campylobacteraceae</taxon>
        <taxon>Campylobacter</taxon>
    </lineage>
</organism>
<dbReference type="EMBL" id="AACBVJ010000009">
    <property type="protein sequence ID" value="EAJ9197617.1"/>
    <property type="molecule type" value="Genomic_DNA"/>
</dbReference>
<evidence type="ECO:0000256" key="4">
    <source>
        <dbReference type="ARBA" id="ARBA00022833"/>
    </source>
</evidence>
<dbReference type="InterPro" id="IPR010095">
    <property type="entry name" value="Cas12f1-like_TNB"/>
</dbReference>
<keyword evidence="6" id="KW-0233">DNA recombination</keyword>
<feature type="region of interest" description="Disordered" evidence="7">
    <location>
        <begin position="226"/>
        <end position="245"/>
    </location>
</feature>
<keyword evidence="3" id="KW-0479">Metal-binding</keyword>
<name>A0A644SF23_CAMCO</name>
<reference evidence="12 13" key="1">
    <citation type="submission" date="2018-05" db="EMBL/GenBank/DDBJ databases">
        <authorList>
            <consortium name="PulseNet: The National Subtyping Network for Foodborne Disease Surveillance"/>
            <person name="Tarr C.L."/>
            <person name="Trees E."/>
            <person name="Katz L.S."/>
            <person name="Carleton-Romer H.A."/>
            <person name="Stroika S."/>
            <person name="Kucerova Z."/>
            <person name="Roache K.F."/>
            <person name="Sabol A.L."/>
            <person name="Besser J."/>
            <person name="Gerner-Smidt P."/>
        </authorList>
    </citation>
    <scope>NUCLEOTIDE SEQUENCE [LARGE SCALE GENOMIC DNA]</scope>
    <source>
        <strain evidence="12 13">PNUSAC001435</strain>
        <strain evidence="11 14">PNUSAC007828</strain>
    </source>
</reference>
<keyword evidence="2" id="KW-0815">Transposition</keyword>
<gene>
    <name evidence="12" type="ORF">BZ274_05430</name>
    <name evidence="11" type="ORF">ES716_04795</name>
</gene>
<sequence length="422" mass="49147">MTISHKIELIPNNKAITYFKKAFGCSRLAYNWGLAKWQENDKNGIKVNHLELKKQFNSIKKEQYPFVYEVSKYATQQPFLNLNLAFAKFFRDLKQGKLSYPKFKRKKDNQGSFYLGGDVIKFSEKNAKSYLKIPNLGEVKMREKLRFNGKINSVTISQKANKFYASFSVEIDEDEFKRTHKPKQKNNKTIGIDVGIKSFISLSNGLFIKAPKPLNKLNKKLIRVSRQLSKKQHPKTKGDATKKSNNYKKQSIKLSKLHTKITNIRSDFLHKLTSHLVRNYTNFGIENLNIKGMMKNHRLARAISDVSFYEFKRQLLYKSNYYKNKIIEADKFFPSSKTCYKCENIKQDLKLSDRIYKCDVCKNEIDRDYNASLNLEKLALKKIGLVQAEFTPKDLTALLDDLEINNLITSKVDIGIQQKHYL</sequence>
<dbReference type="RefSeq" id="WP_072230258.1">
    <property type="nucleotide sequence ID" value="NZ_FAZI01000020.1"/>
</dbReference>
<dbReference type="Pfam" id="PF01385">
    <property type="entry name" value="OrfB_IS605"/>
    <property type="match status" value="1"/>
</dbReference>
<evidence type="ECO:0000256" key="2">
    <source>
        <dbReference type="ARBA" id="ARBA00022578"/>
    </source>
</evidence>
<evidence type="ECO:0000313" key="12">
    <source>
        <dbReference type="EMBL" id="EAJ9197617.1"/>
    </source>
</evidence>
<dbReference type="InterPro" id="IPR021027">
    <property type="entry name" value="Transposase_put_HTH"/>
</dbReference>
<accession>A0A644SF23</accession>
<comment type="similarity">
    <text evidence="1">In the C-terminal section; belongs to the transposase 35 family.</text>
</comment>
<comment type="caution">
    <text evidence="12">The sequence shown here is derived from an EMBL/GenBank/DDBJ whole genome shotgun (WGS) entry which is preliminary data.</text>
</comment>
<evidence type="ECO:0000256" key="6">
    <source>
        <dbReference type="ARBA" id="ARBA00023172"/>
    </source>
</evidence>
<evidence type="ECO:0000256" key="1">
    <source>
        <dbReference type="ARBA" id="ARBA00008761"/>
    </source>
</evidence>
<dbReference type="AlphaFoldDB" id="A0A644SF23"/>
<dbReference type="InterPro" id="IPR001959">
    <property type="entry name" value="Transposase"/>
</dbReference>
<evidence type="ECO:0000259" key="10">
    <source>
        <dbReference type="Pfam" id="PF12323"/>
    </source>
</evidence>
<evidence type="ECO:0000313" key="11">
    <source>
        <dbReference type="EMBL" id="EAH8157240.1"/>
    </source>
</evidence>
<dbReference type="GO" id="GO:0046872">
    <property type="term" value="F:metal ion binding"/>
    <property type="evidence" value="ECO:0007669"/>
    <property type="project" value="UniProtKB-KW"/>
</dbReference>
<feature type="domain" description="Transposase putative helix-turn-helix" evidence="10">
    <location>
        <begin position="1"/>
        <end position="44"/>
    </location>
</feature>
<keyword evidence="5" id="KW-0238">DNA-binding</keyword>
<evidence type="ECO:0000313" key="14">
    <source>
        <dbReference type="Proteomes" id="UP000576616"/>
    </source>
</evidence>
<evidence type="ECO:0000256" key="5">
    <source>
        <dbReference type="ARBA" id="ARBA00023125"/>
    </source>
</evidence>
<feature type="domain" description="Probable transposase IS891/IS1136/IS1341" evidence="8">
    <location>
        <begin position="167"/>
        <end position="296"/>
    </location>
</feature>
<dbReference type="NCBIfam" id="NF040570">
    <property type="entry name" value="guided_TnpB"/>
    <property type="match status" value="1"/>
</dbReference>
<feature type="compositionally biased region" description="Basic residues" evidence="7">
    <location>
        <begin position="226"/>
        <end position="235"/>
    </location>
</feature>
<protein>
    <submittedName>
        <fullName evidence="12">Transposase</fullName>
    </submittedName>
</protein>
<evidence type="ECO:0000256" key="7">
    <source>
        <dbReference type="SAM" id="MobiDB-lite"/>
    </source>
</evidence>
<dbReference type="Pfam" id="PF07282">
    <property type="entry name" value="Cas12f1-like_TNB"/>
    <property type="match status" value="1"/>
</dbReference>
<evidence type="ECO:0000259" key="8">
    <source>
        <dbReference type="Pfam" id="PF01385"/>
    </source>
</evidence>
<evidence type="ECO:0000256" key="3">
    <source>
        <dbReference type="ARBA" id="ARBA00022723"/>
    </source>
</evidence>
<dbReference type="Proteomes" id="UP000576616">
    <property type="component" value="Unassembled WGS sequence"/>
</dbReference>
<dbReference type="GO" id="GO:0032196">
    <property type="term" value="P:transposition"/>
    <property type="evidence" value="ECO:0007669"/>
    <property type="project" value="UniProtKB-KW"/>
</dbReference>